<name>A0A315Y1F8_RUMFL</name>
<accession>A0A315Y1F8</accession>
<dbReference type="RefSeq" id="WP_109725718.1">
    <property type="nucleotide sequence ID" value="NZ_QGDI01000003.1"/>
</dbReference>
<comment type="caution">
    <text evidence="1">The sequence shown here is derived from an EMBL/GenBank/DDBJ whole genome shotgun (WGS) entry which is preliminary data.</text>
</comment>
<gene>
    <name evidence="1" type="ORF">IE37_00854</name>
</gene>
<dbReference type="EMBL" id="QGDI01000003">
    <property type="protein sequence ID" value="PWJ13924.1"/>
    <property type="molecule type" value="Genomic_DNA"/>
</dbReference>
<organism evidence="1 2">
    <name type="scientific">Ruminococcus flavefaciens</name>
    <dbReference type="NCBI Taxonomy" id="1265"/>
    <lineage>
        <taxon>Bacteria</taxon>
        <taxon>Bacillati</taxon>
        <taxon>Bacillota</taxon>
        <taxon>Clostridia</taxon>
        <taxon>Eubacteriales</taxon>
        <taxon>Oscillospiraceae</taxon>
        <taxon>Ruminococcus</taxon>
    </lineage>
</organism>
<protein>
    <submittedName>
        <fullName evidence="1">Uncharacterized protein</fullName>
    </submittedName>
</protein>
<reference evidence="1 2" key="1">
    <citation type="submission" date="2018-05" db="EMBL/GenBank/DDBJ databases">
        <title>The Hungate 1000. A catalogue of reference genomes from the rumen microbiome.</title>
        <authorList>
            <person name="Kelly W."/>
        </authorList>
    </citation>
    <scope>NUCLEOTIDE SEQUENCE [LARGE SCALE GENOMIC DNA]</scope>
    <source>
        <strain evidence="1 2">SAb67</strain>
    </source>
</reference>
<dbReference type="Proteomes" id="UP000245720">
    <property type="component" value="Unassembled WGS sequence"/>
</dbReference>
<sequence>MFEGLAVFCISGCLGLELYCGVLMKKILKARSDERTDDRRAAYRAKAYKDLAERTALKNARQTLWRSLQK</sequence>
<dbReference type="AlphaFoldDB" id="A0A315Y1F8"/>
<evidence type="ECO:0000313" key="2">
    <source>
        <dbReference type="Proteomes" id="UP000245720"/>
    </source>
</evidence>
<evidence type="ECO:0000313" key="1">
    <source>
        <dbReference type="EMBL" id="PWJ13924.1"/>
    </source>
</evidence>
<proteinExistence type="predicted"/>